<keyword evidence="6" id="KW-1133">Transmembrane helix</keyword>
<evidence type="ECO:0000256" key="1">
    <source>
        <dbReference type="ARBA" id="ARBA00004409"/>
    </source>
</evidence>
<dbReference type="CDD" id="cd19756">
    <property type="entry name" value="Bbox2"/>
    <property type="match status" value="1"/>
</dbReference>
<evidence type="ECO:0000256" key="4">
    <source>
        <dbReference type="ARBA" id="ARBA00022692"/>
    </source>
</evidence>
<comment type="similarity">
    <text evidence="2">Belongs to the GOSR1 family.</text>
</comment>
<keyword evidence="8" id="KW-0472">Membrane</keyword>
<dbReference type="InterPro" id="IPR023601">
    <property type="entry name" value="Golgi_SNAP_su1"/>
</dbReference>
<evidence type="ECO:0000256" key="6">
    <source>
        <dbReference type="ARBA" id="ARBA00022989"/>
    </source>
</evidence>
<evidence type="ECO:0000256" key="5">
    <source>
        <dbReference type="ARBA" id="ARBA00022927"/>
    </source>
</evidence>
<evidence type="ECO:0000256" key="2">
    <source>
        <dbReference type="ARBA" id="ARBA00008473"/>
    </source>
</evidence>
<organism evidence="10 11">
    <name type="scientific">Hibiscus syriacus</name>
    <name type="common">Rose of Sharon</name>
    <dbReference type="NCBI Taxonomy" id="106335"/>
    <lineage>
        <taxon>Eukaryota</taxon>
        <taxon>Viridiplantae</taxon>
        <taxon>Streptophyta</taxon>
        <taxon>Embryophyta</taxon>
        <taxon>Tracheophyta</taxon>
        <taxon>Spermatophyta</taxon>
        <taxon>Magnoliopsida</taxon>
        <taxon>eudicotyledons</taxon>
        <taxon>Gunneridae</taxon>
        <taxon>Pentapetalae</taxon>
        <taxon>rosids</taxon>
        <taxon>malvids</taxon>
        <taxon>Malvales</taxon>
        <taxon>Malvaceae</taxon>
        <taxon>Malvoideae</taxon>
        <taxon>Hibiscus</taxon>
    </lineage>
</organism>
<dbReference type="Pfam" id="PF12352">
    <property type="entry name" value="V-SNARE_C"/>
    <property type="match status" value="1"/>
</dbReference>
<comment type="subcellular location">
    <subcellularLocation>
        <location evidence="1">Golgi apparatus membrane</location>
        <topology evidence="1">Single-pass type IV membrane protein</topology>
    </subcellularLocation>
</comment>
<protein>
    <submittedName>
        <fullName evidence="10">Golgi SNAP receptor complex member 1-2</fullName>
    </submittedName>
</protein>
<evidence type="ECO:0000256" key="7">
    <source>
        <dbReference type="ARBA" id="ARBA00023034"/>
    </source>
</evidence>
<keyword evidence="7" id="KW-0333">Golgi apparatus</keyword>
<dbReference type="AlphaFoldDB" id="A0A6A3BZI8"/>
<evidence type="ECO:0000256" key="3">
    <source>
        <dbReference type="ARBA" id="ARBA00022448"/>
    </source>
</evidence>
<dbReference type="GO" id="GO:0000139">
    <property type="term" value="C:Golgi membrane"/>
    <property type="evidence" value="ECO:0007669"/>
    <property type="project" value="UniProtKB-SubCell"/>
</dbReference>
<evidence type="ECO:0000313" key="11">
    <source>
        <dbReference type="Proteomes" id="UP000436088"/>
    </source>
</evidence>
<dbReference type="GO" id="GO:0005484">
    <property type="term" value="F:SNAP receptor activity"/>
    <property type="evidence" value="ECO:0007669"/>
    <property type="project" value="TreeGrafter"/>
</dbReference>
<keyword evidence="3" id="KW-0813">Transport</keyword>
<dbReference type="GO" id="GO:0005797">
    <property type="term" value="C:Golgi medial cisterna"/>
    <property type="evidence" value="ECO:0007669"/>
    <property type="project" value="TreeGrafter"/>
</dbReference>
<evidence type="ECO:0000256" key="9">
    <source>
        <dbReference type="SAM" id="MobiDB-lite"/>
    </source>
</evidence>
<dbReference type="Proteomes" id="UP000436088">
    <property type="component" value="Unassembled WGS sequence"/>
</dbReference>
<keyword evidence="11" id="KW-1185">Reference proteome</keyword>
<dbReference type="GO" id="GO:0048219">
    <property type="term" value="P:inter-Golgi cisterna vesicle-mediated transport"/>
    <property type="evidence" value="ECO:0007669"/>
    <property type="project" value="TreeGrafter"/>
</dbReference>
<comment type="caution">
    <text evidence="10">The sequence shown here is derived from an EMBL/GenBank/DDBJ whole genome shotgun (WGS) entry which is preliminary data.</text>
</comment>
<name>A0A6A3BZI8_HIBSY</name>
<dbReference type="PANTHER" id="PTHR21094:SF2">
    <property type="entry name" value="GOLGI SNAP RECEPTOR COMPLEX MEMBER 1"/>
    <property type="match status" value="1"/>
</dbReference>
<evidence type="ECO:0000256" key="8">
    <source>
        <dbReference type="ARBA" id="ARBA00023136"/>
    </source>
</evidence>
<dbReference type="GO" id="GO:0006906">
    <property type="term" value="P:vesicle fusion"/>
    <property type="evidence" value="ECO:0007669"/>
    <property type="project" value="TreeGrafter"/>
</dbReference>
<keyword evidence="10" id="KW-0675">Receptor</keyword>
<keyword evidence="4" id="KW-0812">Transmembrane</keyword>
<keyword evidence="5" id="KW-0653">Protein transport</keyword>
<sequence>MTDPNLDLQESGWEELRKEARKIEGDLDVKLSSYIKLGARFTQEESGALSFFLLLCDNIYLHLGYVDTGSPPIESSRSWKFEIEIQSLLEKPLDINDAMSRCAAFSAPTTSVTQKLARHRDILHEFTQEFRRINGNINSMREHAELLSSVREDINESKASGSMSSRMQLLREQAAIHGSIAHIDDVINQAQTTRAVLGSQRALFGDVQGKVKVLSAKFPAIRAASWILCKVLFNFPSFTLSNTLGASTSSSGFAQEGEQKSTKRKRIEHLQQQQLAGAVSLFLSSHLLSHCKYRQKPWTKLSLLKFKQEITMVFSSHAPRWLQVLLTEKFFKACIIHEDAKKNEKNIFCLDCCMSICPHCFHPHSSHRLLQIRRYVYHDVIRLDDATNLMDCSFVQATGETVQRLRQFLHHLRQIPATPISLLFSLLQGELFVKNRRWAVQVPVRVQLFALNYSSLDTPDSVLEPSVSNKTSSGCGGYDDVWCGALASTAATSEIVRKKRTSLTVCRRTCPPESEVPGSLMNRRKKTPQRAPLY</sequence>
<accession>A0A6A3BZI8</accession>
<dbReference type="EMBL" id="VEPZ02000636">
    <property type="protein sequence ID" value="KAE8721271.1"/>
    <property type="molecule type" value="Genomic_DNA"/>
</dbReference>
<dbReference type="GO" id="GO:0006888">
    <property type="term" value="P:endoplasmic reticulum to Golgi vesicle-mediated transport"/>
    <property type="evidence" value="ECO:0007669"/>
    <property type="project" value="InterPro"/>
</dbReference>
<dbReference type="GO" id="GO:0015031">
    <property type="term" value="P:protein transport"/>
    <property type="evidence" value="ECO:0007669"/>
    <property type="project" value="UniProtKB-KW"/>
</dbReference>
<dbReference type="PANTHER" id="PTHR21094">
    <property type="entry name" value="GOS-28 SNARE- RELATED"/>
    <property type="match status" value="1"/>
</dbReference>
<dbReference type="GO" id="GO:0005801">
    <property type="term" value="C:cis-Golgi network"/>
    <property type="evidence" value="ECO:0007669"/>
    <property type="project" value="InterPro"/>
</dbReference>
<dbReference type="GO" id="GO:0031201">
    <property type="term" value="C:SNARE complex"/>
    <property type="evidence" value="ECO:0007669"/>
    <property type="project" value="TreeGrafter"/>
</dbReference>
<evidence type="ECO:0000313" key="10">
    <source>
        <dbReference type="EMBL" id="KAE8721271.1"/>
    </source>
</evidence>
<gene>
    <name evidence="10" type="ORF">F3Y22_tig00016563pilonHSYRG00100</name>
</gene>
<proteinExistence type="inferred from homology"/>
<reference evidence="10" key="1">
    <citation type="submission" date="2019-09" db="EMBL/GenBank/DDBJ databases">
        <title>Draft genome information of white flower Hibiscus syriacus.</title>
        <authorList>
            <person name="Kim Y.-M."/>
        </authorList>
    </citation>
    <scope>NUCLEOTIDE SEQUENCE [LARGE SCALE GENOMIC DNA]</scope>
    <source>
        <strain evidence="10">YM2019G1</strain>
    </source>
</reference>
<feature type="region of interest" description="Disordered" evidence="9">
    <location>
        <begin position="512"/>
        <end position="534"/>
    </location>
</feature>